<name>A0A8R2D4B2_ACYPI</name>
<reference evidence="3" key="1">
    <citation type="submission" date="2010-06" db="EMBL/GenBank/DDBJ databases">
        <authorList>
            <person name="Jiang H."/>
            <person name="Abraham K."/>
            <person name="Ali S."/>
            <person name="Alsbrooks S.L."/>
            <person name="Anim B.N."/>
            <person name="Anosike U.S."/>
            <person name="Attaway T."/>
            <person name="Bandaranaike D.P."/>
            <person name="Battles P.K."/>
            <person name="Bell S.N."/>
            <person name="Bell A.V."/>
            <person name="Beltran B."/>
            <person name="Bickham C."/>
            <person name="Bustamante Y."/>
            <person name="Caleb T."/>
            <person name="Canada A."/>
            <person name="Cardenas V."/>
            <person name="Carter K."/>
            <person name="Chacko J."/>
            <person name="Chandrabose M.N."/>
            <person name="Chavez D."/>
            <person name="Chavez A."/>
            <person name="Chen L."/>
            <person name="Chu H.-S."/>
            <person name="Claassen K.J."/>
            <person name="Cockrell R."/>
            <person name="Collins M."/>
            <person name="Cooper J.A."/>
            <person name="Cree A."/>
            <person name="Curry S.M."/>
            <person name="Da Y."/>
            <person name="Dao M.D."/>
            <person name="Das B."/>
            <person name="Davila M.-L."/>
            <person name="Davy-Carroll L."/>
            <person name="Denson S."/>
            <person name="Dinh H."/>
            <person name="Ebong V.E."/>
            <person name="Edwards J.R."/>
            <person name="Egan A."/>
            <person name="El-Daye J."/>
            <person name="Escobedo L."/>
            <person name="Fernandez S."/>
            <person name="Fernando P.R."/>
            <person name="Flagg N."/>
            <person name="Forbes L.D."/>
            <person name="Fowler R.G."/>
            <person name="Fu Q."/>
            <person name="Gabisi R.A."/>
            <person name="Ganer J."/>
            <person name="Garbino Pronczuk A."/>
            <person name="Garcia R.M."/>
            <person name="Garner T."/>
            <person name="Garrett T.E."/>
            <person name="Gonzalez D.A."/>
            <person name="Hamid H."/>
            <person name="Hawkins E.S."/>
            <person name="Hirani K."/>
            <person name="Hogues M.E."/>
            <person name="Hollins B."/>
            <person name="Hsiao C.-H."/>
            <person name="Jabil R."/>
            <person name="James M.L."/>
            <person name="Jhangiani S.N."/>
            <person name="Johnson B."/>
            <person name="Johnson Q."/>
            <person name="Joshi V."/>
            <person name="Kalu J.B."/>
            <person name="Kam C."/>
            <person name="Kashfia A."/>
            <person name="Keebler J."/>
            <person name="Kisamo H."/>
            <person name="Kovar C.L."/>
            <person name="Lago L.A."/>
            <person name="Lai C.-Y."/>
            <person name="Laidlaw J."/>
            <person name="Lara F."/>
            <person name="Le T.-K."/>
            <person name="Lee S.L."/>
            <person name="Legall F.H."/>
            <person name="Lemon S.J."/>
            <person name="Lewis L.R."/>
            <person name="Li B."/>
            <person name="Liu Y."/>
            <person name="Liu Y.-S."/>
            <person name="Lopez J."/>
            <person name="Lozado R.J."/>
            <person name="Lu J."/>
            <person name="Madu R.C."/>
            <person name="Maheshwari M."/>
            <person name="Maheshwari R."/>
            <person name="Malloy K."/>
            <person name="Martinez E."/>
            <person name="Mathew T."/>
            <person name="Mercado I.C."/>
            <person name="Mercado C."/>
            <person name="Meyer B."/>
            <person name="Montgomery K."/>
            <person name="Morgan M.B."/>
            <person name="Munidasa M."/>
            <person name="Nazareth L.V."/>
            <person name="Nelson J."/>
            <person name="Ng B.M."/>
            <person name="Nguyen N.B."/>
            <person name="Nguyen P.Q."/>
            <person name="Nguyen T."/>
            <person name="Obregon M."/>
            <person name="Okwuonu G.O."/>
            <person name="Onwere C.G."/>
            <person name="Orozco G."/>
            <person name="Parra A."/>
            <person name="Patel S."/>
            <person name="Patil S."/>
            <person name="Perez A."/>
            <person name="Perez Y."/>
            <person name="Pham C."/>
            <person name="Primus E.L."/>
            <person name="Pu L.-L."/>
            <person name="Puazo M."/>
            <person name="Qin X."/>
            <person name="Quiroz J.B."/>
            <person name="Reese J."/>
            <person name="Richards S."/>
            <person name="Rives C.M."/>
            <person name="Robberts R."/>
            <person name="Ruiz S.J."/>
            <person name="Ruiz M.J."/>
            <person name="Santibanez J."/>
            <person name="Schneider B.W."/>
            <person name="Sisson I."/>
            <person name="Smith M."/>
            <person name="Sodergren E."/>
            <person name="Song X.-Z."/>
            <person name="Song B.B."/>
            <person name="Summersgill H."/>
            <person name="Thelus R."/>
            <person name="Thornton R.D."/>
            <person name="Trejos Z.Y."/>
            <person name="Usmani K."/>
            <person name="Vattathil S."/>
            <person name="Villasana D."/>
            <person name="Walker D.L."/>
            <person name="Wang S."/>
            <person name="Wang K."/>
            <person name="White C.S."/>
            <person name="Williams A.C."/>
            <person name="Williamson J."/>
            <person name="Wilson K."/>
            <person name="Woghiren I.O."/>
            <person name="Woodworth J.R."/>
            <person name="Worley K.C."/>
            <person name="Wright R.A."/>
            <person name="Wu W."/>
            <person name="Young L."/>
            <person name="Zhang L."/>
            <person name="Zhang J."/>
            <person name="Zhu Y."/>
            <person name="Muzny D.M."/>
            <person name="Weinstock G."/>
            <person name="Gibbs R.A."/>
        </authorList>
    </citation>
    <scope>NUCLEOTIDE SEQUENCE [LARGE SCALE GENOMIC DNA]</scope>
    <source>
        <strain evidence="3">LSR1</strain>
    </source>
</reference>
<dbReference type="PANTHER" id="PTHR37162:SF1">
    <property type="entry name" value="BED-TYPE DOMAIN-CONTAINING PROTEIN"/>
    <property type="match status" value="1"/>
</dbReference>
<reference evidence="2" key="2">
    <citation type="submission" date="2022-06" db="UniProtKB">
        <authorList>
            <consortium name="EnsemblMetazoa"/>
        </authorList>
    </citation>
    <scope>IDENTIFICATION</scope>
</reference>
<accession>A0A8R2D4B2</accession>
<keyword evidence="1" id="KW-0175">Coiled coil</keyword>
<dbReference type="PANTHER" id="PTHR37162">
    <property type="entry name" value="HAT FAMILY DIMERISATION DOMAINCONTAINING PROTEIN-RELATED"/>
    <property type="match status" value="1"/>
</dbReference>
<keyword evidence="3" id="KW-1185">Reference proteome</keyword>
<dbReference type="InterPro" id="IPR012337">
    <property type="entry name" value="RNaseH-like_sf"/>
</dbReference>
<evidence type="ECO:0008006" key="4">
    <source>
        <dbReference type="Google" id="ProtNLM"/>
    </source>
</evidence>
<dbReference type="AlphaFoldDB" id="A0A8R2D4B2"/>
<dbReference type="SUPFAM" id="SSF53098">
    <property type="entry name" value="Ribonuclease H-like"/>
    <property type="match status" value="1"/>
</dbReference>
<evidence type="ECO:0000313" key="2">
    <source>
        <dbReference type="EnsemblMetazoa" id="XP_016660748.1"/>
    </source>
</evidence>
<dbReference type="OrthoDB" id="6618012at2759"/>
<feature type="coiled-coil region" evidence="1">
    <location>
        <begin position="173"/>
        <end position="207"/>
    </location>
</feature>
<organism evidence="2 3">
    <name type="scientific">Acyrthosiphon pisum</name>
    <name type="common">Pea aphid</name>
    <dbReference type="NCBI Taxonomy" id="7029"/>
    <lineage>
        <taxon>Eukaryota</taxon>
        <taxon>Metazoa</taxon>
        <taxon>Ecdysozoa</taxon>
        <taxon>Arthropoda</taxon>
        <taxon>Hexapoda</taxon>
        <taxon>Insecta</taxon>
        <taxon>Pterygota</taxon>
        <taxon>Neoptera</taxon>
        <taxon>Paraneoptera</taxon>
        <taxon>Hemiptera</taxon>
        <taxon>Sternorrhyncha</taxon>
        <taxon>Aphidomorpha</taxon>
        <taxon>Aphidoidea</taxon>
        <taxon>Aphididae</taxon>
        <taxon>Macrosiphini</taxon>
        <taxon>Acyrthosiphon</taxon>
    </lineage>
</organism>
<protein>
    <recommendedName>
        <fullName evidence="4">DUF4371 domain-containing protein</fullName>
    </recommendedName>
</protein>
<proteinExistence type="predicted"/>
<evidence type="ECO:0000313" key="3">
    <source>
        <dbReference type="Proteomes" id="UP000007819"/>
    </source>
</evidence>
<sequence>MCTLVRYVSPANGLVRTELLELISLDATDCSAAKIYNAFKNCLTAKNIPLANIIGLASDGANVMVGKNNSFFSHLKCDVPFVILMQCLCHSSALIAGKACEKLPRGPEELIRNIATYCSGSAKRYAQLCELQDYFHVERKKILKLASTRWLSMQQCESRVLDCWDVLLYFFRIAVVEDKLLAAQNILAAMENNYNKLNVLVNNSLEDVNIADPNNYLPAKDMILGTECENYIKNFSAEATELVKNKCLEFYITAALEIKKRLPINNHLFQQLKSKGGITCSNRRIRNKF</sequence>
<dbReference type="Proteomes" id="UP000007819">
    <property type="component" value="Unassembled WGS sequence"/>
</dbReference>
<dbReference type="GeneID" id="107884008"/>
<dbReference type="RefSeq" id="XP_016660748.1">
    <property type="nucleotide sequence ID" value="XM_016805259.1"/>
</dbReference>
<dbReference type="KEGG" id="api:107884008"/>
<dbReference type="EnsemblMetazoa" id="XM_016805259.1">
    <property type="protein sequence ID" value="XP_016660748.1"/>
    <property type="gene ID" value="LOC107884008"/>
</dbReference>
<evidence type="ECO:0000256" key="1">
    <source>
        <dbReference type="SAM" id="Coils"/>
    </source>
</evidence>